<name>A0A2I0KGR8_PUNGR</name>
<dbReference type="EMBL" id="PGOL01000597">
    <property type="protein sequence ID" value="PKI67500.1"/>
    <property type="molecule type" value="Genomic_DNA"/>
</dbReference>
<accession>A0A2I0KGR8</accession>
<evidence type="ECO:0000313" key="1">
    <source>
        <dbReference type="EMBL" id="PKI67500.1"/>
    </source>
</evidence>
<dbReference type="Proteomes" id="UP000233551">
    <property type="component" value="Unassembled WGS sequence"/>
</dbReference>
<sequence>MGGLGQGVAAHDLLWVPWVVRPVSGYAFPLKGILLCGMLALLLKQLCFAGGRLCCLGGHALTCGKFAESQRLVLRYSSSREEHLRTPLGRGSESVAVPNCLDGMLGCPLCLRKVPSWTVEWCWRADRLWSVLCLVSLFETPRLCIAEAALGVCDQGCPGACCGRCPFLLRMTGSVPVSFVGMTHYGNLRANFNQGCPSVRRLPRLCCRELQPVMSQLRASWRVHAIEAVECSRKTVMSMLSDLLNCLRLQLRRGYLIVGHLPRRSIRKGSETSSRGSVNSRIALCLWPMCPYEG</sequence>
<organism evidence="1 2">
    <name type="scientific">Punica granatum</name>
    <name type="common">Pomegranate</name>
    <dbReference type="NCBI Taxonomy" id="22663"/>
    <lineage>
        <taxon>Eukaryota</taxon>
        <taxon>Viridiplantae</taxon>
        <taxon>Streptophyta</taxon>
        <taxon>Embryophyta</taxon>
        <taxon>Tracheophyta</taxon>
        <taxon>Spermatophyta</taxon>
        <taxon>Magnoliopsida</taxon>
        <taxon>eudicotyledons</taxon>
        <taxon>Gunneridae</taxon>
        <taxon>Pentapetalae</taxon>
        <taxon>rosids</taxon>
        <taxon>malvids</taxon>
        <taxon>Myrtales</taxon>
        <taxon>Lythraceae</taxon>
        <taxon>Punica</taxon>
    </lineage>
</organism>
<keyword evidence="2" id="KW-1185">Reference proteome</keyword>
<reference evidence="1 2" key="1">
    <citation type="submission" date="2017-11" db="EMBL/GenBank/DDBJ databases">
        <title>De-novo sequencing of pomegranate (Punica granatum L.) genome.</title>
        <authorList>
            <person name="Akparov Z."/>
            <person name="Amiraslanov A."/>
            <person name="Hajiyeva S."/>
            <person name="Abbasov M."/>
            <person name="Kaur K."/>
            <person name="Hamwieh A."/>
            <person name="Solovyev V."/>
            <person name="Salamov A."/>
            <person name="Braich B."/>
            <person name="Kosarev P."/>
            <person name="Mahmoud A."/>
            <person name="Hajiyev E."/>
            <person name="Babayeva S."/>
            <person name="Izzatullayeva V."/>
            <person name="Mammadov A."/>
            <person name="Mammadov A."/>
            <person name="Sharifova S."/>
            <person name="Ojaghi J."/>
            <person name="Eynullazada K."/>
            <person name="Bayramov B."/>
            <person name="Abdulazimova A."/>
            <person name="Shahmuradov I."/>
        </authorList>
    </citation>
    <scope>NUCLEOTIDE SEQUENCE [LARGE SCALE GENOMIC DNA]</scope>
    <source>
        <strain evidence="2">cv. AG2017</strain>
        <tissue evidence="1">Leaf</tissue>
    </source>
</reference>
<comment type="caution">
    <text evidence="1">The sequence shown here is derived from an EMBL/GenBank/DDBJ whole genome shotgun (WGS) entry which is preliminary data.</text>
</comment>
<protein>
    <submittedName>
        <fullName evidence="1">Uncharacterized protein</fullName>
    </submittedName>
</protein>
<proteinExistence type="predicted"/>
<evidence type="ECO:0000313" key="2">
    <source>
        <dbReference type="Proteomes" id="UP000233551"/>
    </source>
</evidence>
<dbReference type="AlphaFoldDB" id="A0A2I0KGR8"/>
<gene>
    <name evidence="1" type="ORF">CRG98_012084</name>
</gene>